<protein>
    <submittedName>
        <fullName evidence="1">Uncharacterized protein</fullName>
    </submittedName>
</protein>
<proteinExistence type="predicted"/>
<organism evidence="1">
    <name type="scientific">Rhizophagus irregularis (strain DAOM 181602 / DAOM 197198 / MUCL 43194)</name>
    <name type="common">Arbuscular mycorrhizal fungus</name>
    <name type="synonym">Glomus intraradices</name>
    <dbReference type="NCBI Taxonomy" id="747089"/>
    <lineage>
        <taxon>Eukaryota</taxon>
        <taxon>Fungi</taxon>
        <taxon>Fungi incertae sedis</taxon>
        <taxon>Mucoromycota</taxon>
        <taxon>Glomeromycotina</taxon>
        <taxon>Glomeromycetes</taxon>
        <taxon>Glomerales</taxon>
        <taxon>Glomeraceae</taxon>
        <taxon>Rhizophagus</taxon>
    </lineage>
</organism>
<dbReference type="AlphaFoldDB" id="U9TGM7"/>
<dbReference type="HOGENOM" id="CLU_2997611_0_0_1"/>
<sequence length="57" mass="6722">MTCDDCDEFSRLNCICHYRTPIFVQPTGNCKFNPKYVNVLFVNNVVSLIERYLEKET</sequence>
<gene>
    <name evidence="1" type="ORF">GLOINDRAFT_3744</name>
</gene>
<reference evidence="1" key="1">
    <citation type="submission" date="2013-07" db="EMBL/GenBank/DDBJ databases">
        <title>The genome of an arbuscular mycorrhizal fungus provides insights into the evolution of the oldest plant symbiosis.</title>
        <authorList>
            <consortium name="DOE Joint Genome Institute"/>
            <person name="Tisserant E."/>
            <person name="Malbreil M."/>
            <person name="Kuo A."/>
            <person name="Kohler A."/>
            <person name="Symeonidi A."/>
            <person name="Balestrini R."/>
            <person name="Charron P."/>
            <person name="Duensing N."/>
            <person name="Frei-dit-Frey N."/>
            <person name="Gianinazzi-Pearson V."/>
            <person name="Gilbert B."/>
            <person name="Handa Y."/>
            <person name="Hijri M."/>
            <person name="Kaul R."/>
            <person name="Kawaguchi M."/>
            <person name="Krajinski F."/>
            <person name="Lammers P."/>
            <person name="Lapierre D."/>
            <person name="Masclaux F.G."/>
            <person name="Murat C."/>
            <person name="Morin E."/>
            <person name="Ndikumana S."/>
            <person name="Pagni M."/>
            <person name="Petitpierre D."/>
            <person name="Requena N."/>
            <person name="Rosikiewicz P."/>
            <person name="Riley R."/>
            <person name="Saito K."/>
            <person name="San Clemente H."/>
            <person name="Shapiro H."/>
            <person name="van Tuinen D."/>
            <person name="Becard G."/>
            <person name="Bonfante P."/>
            <person name="Paszkowski U."/>
            <person name="Shachar-Hill Y."/>
            <person name="Young J.P."/>
            <person name="Sanders I.R."/>
            <person name="Henrissat B."/>
            <person name="Rensing S.A."/>
            <person name="Grigoriev I.V."/>
            <person name="Corradi N."/>
            <person name="Roux C."/>
            <person name="Martin F."/>
        </authorList>
    </citation>
    <scope>NUCLEOTIDE SEQUENCE</scope>
    <source>
        <strain evidence="1">DAOM 197198</strain>
    </source>
</reference>
<dbReference type="EMBL" id="KI290474">
    <property type="protein sequence ID" value="ESA07339.1"/>
    <property type="molecule type" value="Genomic_DNA"/>
</dbReference>
<accession>U9TGM7</accession>
<evidence type="ECO:0000313" key="1">
    <source>
        <dbReference type="EMBL" id="ESA07339.1"/>
    </source>
</evidence>
<name>U9TGM7_RHIID</name>